<keyword evidence="6 8" id="KW-0862">Zinc</keyword>
<dbReference type="OrthoDB" id="1933at10239"/>
<dbReference type="GO" id="GO:0019058">
    <property type="term" value="P:viral life cycle"/>
    <property type="evidence" value="ECO:0007669"/>
    <property type="project" value="UniProtKB-UniRule"/>
</dbReference>
<evidence type="ECO:0000256" key="6">
    <source>
        <dbReference type="ARBA" id="ARBA00022833"/>
    </source>
</evidence>
<evidence type="ECO:0000256" key="8">
    <source>
        <dbReference type="PIRNR" id="PIRNR015679"/>
    </source>
</evidence>
<evidence type="ECO:0000256" key="1">
    <source>
        <dbReference type="ARBA" id="ARBA00001947"/>
    </source>
</evidence>
<dbReference type="PIRSF" id="PIRSF015679">
    <property type="entry name" value="Peptidase_M44"/>
    <property type="match status" value="1"/>
</dbReference>
<protein>
    <recommendedName>
        <fullName evidence="8">Metalloendopeptidase</fullName>
        <ecNumber evidence="8">3.4.24.-</ecNumber>
    </recommendedName>
</protein>
<keyword evidence="5 8" id="KW-0378">Hydrolase</keyword>
<keyword evidence="10" id="KW-1185">Reference proteome</keyword>
<evidence type="ECO:0000256" key="4">
    <source>
        <dbReference type="ARBA" id="ARBA00022723"/>
    </source>
</evidence>
<evidence type="ECO:0000313" key="9">
    <source>
        <dbReference type="EMBL" id="ASK51255.1"/>
    </source>
</evidence>
<name>A0A220T6B8_9POXV</name>
<dbReference type="GO" id="GO:0004222">
    <property type="term" value="F:metalloendopeptidase activity"/>
    <property type="evidence" value="ECO:0007669"/>
    <property type="project" value="UniProtKB-UniRule"/>
</dbReference>
<proteinExistence type="inferred from homology"/>
<evidence type="ECO:0000256" key="3">
    <source>
        <dbReference type="ARBA" id="ARBA00022670"/>
    </source>
</evidence>
<keyword evidence="3 8" id="KW-0645">Protease</keyword>
<comment type="cofactor">
    <cofactor evidence="1 8">
        <name>Zn(2+)</name>
        <dbReference type="ChEBI" id="CHEBI:29105"/>
    </cofactor>
</comment>
<evidence type="ECO:0000256" key="5">
    <source>
        <dbReference type="ARBA" id="ARBA00022801"/>
    </source>
</evidence>
<dbReference type="GO" id="GO:0006508">
    <property type="term" value="P:proteolysis"/>
    <property type="evidence" value="ECO:0007669"/>
    <property type="project" value="UniProtKB-KW"/>
</dbReference>
<evidence type="ECO:0000256" key="2">
    <source>
        <dbReference type="ARBA" id="ARBA00007580"/>
    </source>
</evidence>
<dbReference type="Proteomes" id="UP000217428">
    <property type="component" value="Segment"/>
</dbReference>
<gene>
    <name evidence="9" type="ORF">EPTV-WA-054</name>
</gene>
<organism evidence="9 10">
    <name type="scientific">Eptesipox virus</name>
    <dbReference type="NCBI Taxonomy" id="1329402"/>
    <lineage>
        <taxon>Viruses</taxon>
        <taxon>Varidnaviria</taxon>
        <taxon>Bamfordvirae</taxon>
        <taxon>Nucleocytoviricota</taxon>
        <taxon>Pokkesviricetes</taxon>
        <taxon>Chitovirales</taxon>
        <taxon>Poxviridae</taxon>
        <taxon>Chordopoxvirinae</taxon>
        <taxon>Vespertilionpoxvirus</taxon>
        <taxon>Vespertilionpoxvirus eptesipox</taxon>
    </lineage>
</organism>
<evidence type="ECO:0000313" key="10">
    <source>
        <dbReference type="Proteomes" id="UP000217428"/>
    </source>
</evidence>
<keyword evidence="4 8" id="KW-0479">Metal-binding</keyword>
<reference evidence="9 10" key="1">
    <citation type="journal article" date="2017" name="Virus Genes">
        <title>Characterization of Eptesipoxvirus, a novel poxvirus from a microchiropteran bat.</title>
        <authorList>
            <person name="Tu S.L."/>
            <person name="Nakazawa Y."/>
            <person name="Gao J."/>
            <person name="Wilkins K."/>
            <person name="Gallardo-Romero N."/>
            <person name="Li Y."/>
            <person name="Emerson G.L."/>
            <person name="Carroll D.S."/>
            <person name="Upton C."/>
        </authorList>
    </citation>
    <scope>NUCLEOTIDE SEQUENCE [LARGE SCALE GENOMIC DNA]</scope>
    <source>
        <strain evidence="9 10">Washington</strain>
    </source>
</reference>
<dbReference type="Gene3D" id="3.30.830.10">
    <property type="entry name" value="Metalloenzyme, LuxS/M16 peptidase-like"/>
    <property type="match status" value="1"/>
</dbReference>
<dbReference type="EMBL" id="KY747497">
    <property type="protein sequence ID" value="ASK51255.1"/>
    <property type="molecule type" value="Genomic_DNA"/>
</dbReference>
<sequence length="596" mass="69206">MIVLSNGVRIFINNTMQKDIYLGISNFGFENDIDNILGIAHLLEHILINFDSSKFIANASTARNFMSFWCKAIDPNLYKEAIKTLVSWFFINKQLKHKFDLKKIHNHIMELENEYYFRNEILHCMDPLTFLAGGDLYNGGRLSMIDNLKKVEQLLVDRMEQITGSNIVIFVKNMSKDILTLFNHTFGSLPSCPNKLVIKTPYYKNINGKVVMMPSPFYTTMIKVKSTLYNLLAILSLYEIYHLIDYEIVGDYLYVVLSFVNEYDYENFLKGNCNINFNITNPLSFNFSDDFFMNMYLSFPCIKDDIFNYLYDVNTNCLEFIKPLEMEIYNSISNGDYIVIYPNFSQTMFNTSDNQKHKLVVMNINHNNNFLDKHNHCNTFINLMRKQTTNNIFIKYDDISLLNYVGLTLAYKSNVKLLKRKEGLNVSHNFSSSDMSTILNSESFIKFTRSKPAAMYQYILLSFFVSGNSIEDILANRESILGDNSKNKILFGKQTKYDITTKSSFVAGIIKGALSRELITTIMWELKKQGLIYSLEFTNLQTKNTFYIFMFTIYPKEVYNYFSKNKNIVAHCLAVSNKGTIEDFSTMKKNIIIKLS</sequence>
<dbReference type="GO" id="GO:0008270">
    <property type="term" value="F:zinc ion binding"/>
    <property type="evidence" value="ECO:0007669"/>
    <property type="project" value="UniProtKB-UniRule"/>
</dbReference>
<comment type="similarity">
    <text evidence="2 8">Belongs to the peptidase M44 family.</text>
</comment>
<accession>A0A220T6B8</accession>
<evidence type="ECO:0000256" key="7">
    <source>
        <dbReference type="ARBA" id="ARBA00023049"/>
    </source>
</evidence>
<dbReference type="InterPro" id="IPR011249">
    <property type="entry name" value="Metalloenz_LuxS/M16"/>
</dbReference>
<dbReference type="EC" id="3.4.24.-" evidence="8"/>
<dbReference type="Pfam" id="PF03410">
    <property type="entry name" value="Peptidase_M44"/>
    <property type="match status" value="1"/>
</dbReference>
<dbReference type="InterPro" id="IPR005072">
    <property type="entry name" value="Peptidase_M44"/>
</dbReference>
<keyword evidence="7 8" id="KW-0482">Metalloprotease</keyword>
<dbReference type="SUPFAM" id="SSF63411">
    <property type="entry name" value="LuxS/MPP-like metallohydrolase"/>
    <property type="match status" value="1"/>
</dbReference>